<organism evidence="1 2">
    <name type="scientific">Vitis vinifera</name>
    <name type="common">Grape</name>
    <dbReference type="NCBI Taxonomy" id="29760"/>
    <lineage>
        <taxon>Eukaryota</taxon>
        <taxon>Viridiplantae</taxon>
        <taxon>Streptophyta</taxon>
        <taxon>Embryophyta</taxon>
        <taxon>Tracheophyta</taxon>
        <taxon>Spermatophyta</taxon>
        <taxon>Magnoliopsida</taxon>
        <taxon>eudicotyledons</taxon>
        <taxon>Gunneridae</taxon>
        <taxon>Pentapetalae</taxon>
        <taxon>rosids</taxon>
        <taxon>Vitales</taxon>
        <taxon>Vitaceae</taxon>
        <taxon>Viteae</taxon>
        <taxon>Vitis</taxon>
    </lineage>
</organism>
<gene>
    <name evidence="1" type="ORF">CK203_039135</name>
</gene>
<sequence>MTTTASEEDLLLKNFFAEVSEVERDNEVVRNVLQLID</sequence>
<protein>
    <submittedName>
        <fullName evidence="1">Uncharacterized protein</fullName>
    </submittedName>
</protein>
<reference evidence="1 2" key="1">
    <citation type="journal article" date="2018" name="PLoS Genet.">
        <title>Population sequencing reveals clonal diversity and ancestral inbreeding in the grapevine cultivar Chardonnay.</title>
        <authorList>
            <person name="Roach M.J."/>
            <person name="Johnson D.L."/>
            <person name="Bohlmann J."/>
            <person name="van Vuuren H.J."/>
            <person name="Jones S.J."/>
            <person name="Pretorius I.S."/>
            <person name="Schmidt S.A."/>
            <person name="Borneman A.R."/>
        </authorList>
    </citation>
    <scope>NUCLEOTIDE SEQUENCE [LARGE SCALE GENOMIC DNA]</scope>
    <source>
        <strain evidence="2">cv. Chardonnay</strain>
        <tissue evidence="1">Leaf</tissue>
    </source>
</reference>
<dbReference type="AlphaFoldDB" id="A0A438IFM9"/>
<name>A0A438IFM9_VITVI</name>
<accession>A0A438IFM9</accession>
<evidence type="ECO:0000313" key="1">
    <source>
        <dbReference type="EMBL" id="RVW95540.1"/>
    </source>
</evidence>
<proteinExistence type="predicted"/>
<dbReference type="EMBL" id="QGNW01000113">
    <property type="protein sequence ID" value="RVW95540.1"/>
    <property type="molecule type" value="Genomic_DNA"/>
</dbReference>
<dbReference type="Proteomes" id="UP000288805">
    <property type="component" value="Unassembled WGS sequence"/>
</dbReference>
<comment type="caution">
    <text evidence="1">The sequence shown here is derived from an EMBL/GenBank/DDBJ whole genome shotgun (WGS) entry which is preliminary data.</text>
</comment>
<evidence type="ECO:0000313" key="2">
    <source>
        <dbReference type="Proteomes" id="UP000288805"/>
    </source>
</evidence>